<sequence length="291" mass="32618">MRVDFNVAMEVAAHEALVRQAYKDVKGVLTWCVGMTNATGHRVERYIGKRATLQHCMNVYVWALTNYAEQVKEVFKDHPLTQAQFAAAVSFHWNTGAIRSATWVTHFKAGDMKRAREAFLQWRIPAAIIERREKEARLLFDGIWSNDGTMLEFTRVRPNLSIDWSSGRKTSVREEIRLAFEKMDRPELDQVPQPYAKPEQPTLSADEIAKIEKPTVPPQVEDEVKKKTGRWGWLTGLATGAGAGISRVFDADWSTVLAIGGVGLAVLAGGVLMRKQIIAAVREIRDAVEGT</sequence>
<dbReference type="InterPro" id="IPR002196">
    <property type="entry name" value="Glyco_hydro_24"/>
</dbReference>
<dbReference type="InterPro" id="IPR023346">
    <property type="entry name" value="Lysozyme-like_dom_sf"/>
</dbReference>
<gene>
    <name evidence="5" type="ORF">EL18_01353</name>
</gene>
<dbReference type="eggNOG" id="COG3772">
    <property type="taxonomic scope" value="Bacteria"/>
</dbReference>
<dbReference type="GO" id="GO:0042742">
    <property type="term" value="P:defense response to bacterium"/>
    <property type="evidence" value="ECO:0007669"/>
    <property type="project" value="UniProtKB-KW"/>
</dbReference>
<comment type="caution">
    <text evidence="5">The sequence shown here is derived from an EMBL/GenBank/DDBJ whole genome shotgun (WGS) entry which is preliminary data.</text>
</comment>
<evidence type="ECO:0000313" key="6">
    <source>
        <dbReference type="Proteomes" id="UP000053675"/>
    </source>
</evidence>
<keyword evidence="4" id="KW-1133">Transmembrane helix</keyword>
<keyword evidence="2 3" id="KW-0081">Bacteriolytic enzyme</keyword>
<dbReference type="InterPro" id="IPR023347">
    <property type="entry name" value="Lysozyme_dom_sf"/>
</dbReference>
<evidence type="ECO:0000256" key="4">
    <source>
        <dbReference type="SAM" id="Phobius"/>
    </source>
</evidence>
<dbReference type="Proteomes" id="UP000053675">
    <property type="component" value="Unassembled WGS sequence"/>
</dbReference>
<evidence type="ECO:0000313" key="5">
    <source>
        <dbReference type="EMBL" id="KFB10322.1"/>
    </source>
</evidence>
<keyword evidence="4" id="KW-0472">Membrane</keyword>
<dbReference type="GO" id="GO:0031640">
    <property type="term" value="P:killing of cells of another organism"/>
    <property type="evidence" value="ECO:0007669"/>
    <property type="project" value="UniProtKB-KW"/>
</dbReference>
<dbReference type="PANTHER" id="PTHR38107">
    <property type="match status" value="1"/>
</dbReference>
<organism evidence="5 6">
    <name type="scientific">Nitratireductor basaltis</name>
    <dbReference type="NCBI Taxonomy" id="472175"/>
    <lineage>
        <taxon>Bacteria</taxon>
        <taxon>Pseudomonadati</taxon>
        <taxon>Pseudomonadota</taxon>
        <taxon>Alphaproteobacteria</taxon>
        <taxon>Hyphomicrobiales</taxon>
        <taxon>Phyllobacteriaceae</taxon>
        <taxon>Nitratireductor</taxon>
    </lineage>
</organism>
<keyword evidence="3" id="KW-0378">Hydrolase</keyword>
<evidence type="ECO:0000256" key="1">
    <source>
        <dbReference type="ARBA" id="ARBA00022529"/>
    </source>
</evidence>
<dbReference type="RefSeq" id="WP_051913834.1">
    <property type="nucleotide sequence ID" value="NZ_JMQM01000001.1"/>
</dbReference>
<dbReference type="GO" id="GO:0016998">
    <property type="term" value="P:cell wall macromolecule catabolic process"/>
    <property type="evidence" value="ECO:0007669"/>
    <property type="project" value="InterPro"/>
</dbReference>
<keyword evidence="6" id="KW-1185">Reference proteome</keyword>
<accession>A0A084UBI6</accession>
<protein>
    <recommendedName>
        <fullName evidence="3">Lysozyme</fullName>
        <ecNumber evidence="3">3.2.1.17</ecNumber>
    </recommendedName>
</protein>
<comment type="similarity">
    <text evidence="3">Belongs to the glycosyl hydrolase 24 family.</text>
</comment>
<dbReference type="Gene3D" id="1.10.530.40">
    <property type="match status" value="1"/>
</dbReference>
<dbReference type="OrthoDB" id="5327667at2"/>
<dbReference type="EMBL" id="JMQM01000001">
    <property type="protein sequence ID" value="KFB10322.1"/>
    <property type="molecule type" value="Genomic_DNA"/>
</dbReference>
<dbReference type="Pfam" id="PF00959">
    <property type="entry name" value="Phage_lysozyme"/>
    <property type="match status" value="1"/>
</dbReference>
<evidence type="ECO:0000256" key="2">
    <source>
        <dbReference type="ARBA" id="ARBA00022638"/>
    </source>
</evidence>
<keyword evidence="4 5" id="KW-0812">Transmembrane</keyword>
<keyword evidence="1 3" id="KW-0929">Antimicrobial</keyword>
<dbReference type="SUPFAM" id="SSF53955">
    <property type="entry name" value="Lysozyme-like"/>
    <property type="match status" value="1"/>
</dbReference>
<comment type="catalytic activity">
    <reaction evidence="3">
        <text>Hydrolysis of (1-&gt;4)-beta-linkages between N-acetylmuramic acid and N-acetyl-D-glucosamine residues in a peptidoglycan and between N-acetyl-D-glucosamine residues in chitodextrins.</text>
        <dbReference type="EC" id="3.2.1.17"/>
    </reaction>
</comment>
<dbReference type="EC" id="3.2.1.17" evidence="3"/>
<dbReference type="AlphaFoldDB" id="A0A084UBI6"/>
<reference evidence="5 6" key="1">
    <citation type="submission" date="2014-05" db="EMBL/GenBank/DDBJ databases">
        <title>Draft Genome Sequence of Nitratireductor basaltis Strain UMTGB225, A Marine Bacterium Isolated from Green Barrel Tunicate.</title>
        <authorList>
            <person name="Gan H.Y."/>
        </authorList>
    </citation>
    <scope>NUCLEOTIDE SEQUENCE [LARGE SCALE GENOMIC DNA]</scope>
    <source>
        <strain evidence="5 6">UMTGB225</strain>
    </source>
</reference>
<evidence type="ECO:0000256" key="3">
    <source>
        <dbReference type="RuleBase" id="RU003788"/>
    </source>
</evidence>
<dbReference type="GO" id="GO:0003796">
    <property type="term" value="F:lysozyme activity"/>
    <property type="evidence" value="ECO:0007669"/>
    <property type="project" value="UniProtKB-EC"/>
</dbReference>
<dbReference type="InterPro" id="IPR051018">
    <property type="entry name" value="Bacteriophage_GH24"/>
</dbReference>
<proteinExistence type="inferred from homology"/>
<dbReference type="PANTHER" id="PTHR38107:SF3">
    <property type="entry name" value="LYSOZYME RRRD-RELATED"/>
    <property type="match status" value="1"/>
</dbReference>
<keyword evidence="3" id="KW-0326">Glycosidase</keyword>
<dbReference type="STRING" id="472175.EL18_01353"/>
<dbReference type="PATRIC" id="fig|472175.3.peg.1368"/>
<dbReference type="GO" id="GO:0009253">
    <property type="term" value="P:peptidoglycan catabolic process"/>
    <property type="evidence" value="ECO:0007669"/>
    <property type="project" value="InterPro"/>
</dbReference>
<feature type="transmembrane region" description="Helical" evidence="4">
    <location>
        <begin position="255"/>
        <end position="273"/>
    </location>
</feature>
<name>A0A084UBI6_9HYPH</name>